<dbReference type="InterPro" id="IPR014284">
    <property type="entry name" value="RNA_pol_sigma-70_dom"/>
</dbReference>
<comment type="similarity">
    <text evidence="1">Belongs to the sigma-70 factor family. ECF subfamily.</text>
</comment>
<evidence type="ECO:0000256" key="3">
    <source>
        <dbReference type="ARBA" id="ARBA00023082"/>
    </source>
</evidence>
<keyword evidence="7" id="KW-1185">Reference proteome</keyword>
<dbReference type="Proteomes" id="UP000588068">
    <property type="component" value="Unassembled WGS sequence"/>
</dbReference>
<protein>
    <submittedName>
        <fullName evidence="6">RNA polymerase sigma factor (TIGR02999 family)</fullName>
    </submittedName>
</protein>
<dbReference type="PANTHER" id="PTHR43133:SF39">
    <property type="entry name" value="SIMILAR TO RNA POLYMERASE SIGMA-E FACTOR"/>
    <property type="match status" value="1"/>
</dbReference>
<dbReference type="InterPro" id="IPR039425">
    <property type="entry name" value="RNA_pol_sigma-70-like"/>
</dbReference>
<sequence>MDTPESLTDLIRLAREGDSNALSRVFDATYPELRRLARTRLTPHARGLLLDTTSLVHESYLRFIHTGALKLNDRQHFMRYAANVMRSVVVDFVRERQAERRGGDAQQVTLDTHVADTAAAGEEEILKVHEALEELATYDERMARIVEMRYFAGMTENEIAEAFGVTDRTVRRDWEKARLLLAKALSR</sequence>
<proteinExistence type="inferred from homology"/>
<dbReference type="AlphaFoldDB" id="A0A841HM78"/>
<evidence type="ECO:0000256" key="2">
    <source>
        <dbReference type="ARBA" id="ARBA00023015"/>
    </source>
</evidence>
<evidence type="ECO:0000256" key="1">
    <source>
        <dbReference type="ARBA" id="ARBA00010641"/>
    </source>
</evidence>
<dbReference type="InterPro" id="IPR036388">
    <property type="entry name" value="WH-like_DNA-bd_sf"/>
</dbReference>
<evidence type="ECO:0000313" key="6">
    <source>
        <dbReference type="EMBL" id="MBB6093976.1"/>
    </source>
</evidence>
<dbReference type="Gene3D" id="1.10.1740.10">
    <property type="match status" value="1"/>
</dbReference>
<dbReference type="RefSeq" id="WP_184332831.1">
    <property type="nucleotide sequence ID" value="NZ_JACHHZ010000003.1"/>
</dbReference>
<comment type="caution">
    <text evidence="6">The sequence shown here is derived from an EMBL/GenBank/DDBJ whole genome shotgun (WGS) entry which is preliminary data.</text>
</comment>
<dbReference type="InterPro" id="IPR013324">
    <property type="entry name" value="RNA_pol_sigma_r3/r4-like"/>
</dbReference>
<keyword evidence="4" id="KW-0804">Transcription</keyword>
<dbReference type="Gene3D" id="1.10.10.10">
    <property type="entry name" value="Winged helix-like DNA-binding domain superfamily/Winged helix DNA-binding domain"/>
    <property type="match status" value="1"/>
</dbReference>
<evidence type="ECO:0000259" key="5">
    <source>
        <dbReference type="Pfam" id="PF07638"/>
    </source>
</evidence>
<evidence type="ECO:0000256" key="4">
    <source>
        <dbReference type="ARBA" id="ARBA00023163"/>
    </source>
</evidence>
<dbReference type="PANTHER" id="PTHR43133">
    <property type="entry name" value="RNA POLYMERASE ECF-TYPE SIGMA FACTO"/>
    <property type="match status" value="1"/>
</dbReference>
<dbReference type="NCBIfam" id="TIGR02937">
    <property type="entry name" value="sigma70-ECF"/>
    <property type="match status" value="1"/>
</dbReference>
<accession>A0A841HM78</accession>
<name>A0A841HM78_9GAMM</name>
<organism evidence="6 7">
    <name type="scientific">Povalibacter uvarum</name>
    <dbReference type="NCBI Taxonomy" id="732238"/>
    <lineage>
        <taxon>Bacteria</taxon>
        <taxon>Pseudomonadati</taxon>
        <taxon>Pseudomonadota</taxon>
        <taxon>Gammaproteobacteria</taxon>
        <taxon>Steroidobacterales</taxon>
        <taxon>Steroidobacteraceae</taxon>
        <taxon>Povalibacter</taxon>
    </lineage>
</organism>
<dbReference type="NCBIfam" id="TIGR02999">
    <property type="entry name" value="Sig-70_X6"/>
    <property type="match status" value="1"/>
</dbReference>
<feature type="domain" description="RNA polymerase sigma-70 ECF-like HTH" evidence="5">
    <location>
        <begin position="5"/>
        <end position="185"/>
    </location>
</feature>
<dbReference type="InterPro" id="IPR011517">
    <property type="entry name" value="RNA_pol_sigma70_ECF-like"/>
</dbReference>
<dbReference type="SUPFAM" id="SSF88659">
    <property type="entry name" value="Sigma3 and sigma4 domains of RNA polymerase sigma factors"/>
    <property type="match status" value="1"/>
</dbReference>
<keyword evidence="3" id="KW-0731">Sigma factor</keyword>
<dbReference type="Pfam" id="PF07638">
    <property type="entry name" value="Sigma70_ECF"/>
    <property type="match status" value="1"/>
</dbReference>
<dbReference type="InterPro" id="IPR053812">
    <property type="entry name" value="HTH_Sigma70_ECF-like"/>
</dbReference>
<dbReference type="SUPFAM" id="SSF88946">
    <property type="entry name" value="Sigma2 domain of RNA polymerase sigma factors"/>
    <property type="match status" value="1"/>
</dbReference>
<dbReference type="InterPro" id="IPR013325">
    <property type="entry name" value="RNA_pol_sigma_r2"/>
</dbReference>
<dbReference type="GO" id="GO:0016987">
    <property type="term" value="F:sigma factor activity"/>
    <property type="evidence" value="ECO:0007669"/>
    <property type="project" value="UniProtKB-KW"/>
</dbReference>
<dbReference type="GO" id="GO:0006352">
    <property type="term" value="P:DNA-templated transcription initiation"/>
    <property type="evidence" value="ECO:0007669"/>
    <property type="project" value="InterPro"/>
</dbReference>
<reference evidence="6 7" key="1">
    <citation type="submission" date="2020-08" db="EMBL/GenBank/DDBJ databases">
        <title>Genomic Encyclopedia of Type Strains, Phase IV (KMG-IV): sequencing the most valuable type-strain genomes for metagenomic binning, comparative biology and taxonomic classification.</title>
        <authorList>
            <person name="Goeker M."/>
        </authorList>
    </citation>
    <scope>NUCLEOTIDE SEQUENCE [LARGE SCALE GENOMIC DNA]</scope>
    <source>
        <strain evidence="6 7">DSM 26723</strain>
    </source>
</reference>
<evidence type="ECO:0000313" key="7">
    <source>
        <dbReference type="Proteomes" id="UP000588068"/>
    </source>
</evidence>
<gene>
    <name evidence="6" type="ORF">HNQ60_002857</name>
</gene>
<keyword evidence="2" id="KW-0805">Transcription regulation</keyword>
<dbReference type="EMBL" id="JACHHZ010000003">
    <property type="protein sequence ID" value="MBB6093976.1"/>
    <property type="molecule type" value="Genomic_DNA"/>
</dbReference>